<feature type="domain" description="DUF1468" evidence="3">
    <location>
        <begin position="40"/>
        <end position="188"/>
    </location>
</feature>
<comment type="caution">
    <text evidence="4">The sequence shown here is derived from an EMBL/GenBank/DDBJ whole genome shotgun (WGS) entry which is preliminary data.</text>
</comment>
<proteinExistence type="predicted"/>
<feature type="transmembrane region" description="Helical" evidence="2">
    <location>
        <begin position="71"/>
        <end position="89"/>
    </location>
</feature>
<reference evidence="4 5" key="1">
    <citation type="submission" date="2017-11" db="EMBL/GenBank/DDBJ databases">
        <title>Draft genome sequence of Mitsuaria sp. HWN-4.</title>
        <authorList>
            <person name="Gundlapally S.R."/>
        </authorList>
    </citation>
    <scope>NUCLEOTIDE SEQUENCE [LARGE SCALE GENOMIC DNA]</scope>
    <source>
        <strain evidence="4 5">HWN-4</strain>
    </source>
</reference>
<dbReference type="OrthoDB" id="8684819at2"/>
<keyword evidence="5" id="KW-1185">Reference proteome</keyword>
<organism evidence="4 5">
    <name type="scientific">Roseateles chitinivorans</name>
    <dbReference type="NCBI Taxonomy" id="2917965"/>
    <lineage>
        <taxon>Bacteria</taxon>
        <taxon>Pseudomonadati</taxon>
        <taxon>Pseudomonadota</taxon>
        <taxon>Betaproteobacteria</taxon>
        <taxon>Burkholderiales</taxon>
        <taxon>Sphaerotilaceae</taxon>
        <taxon>Roseateles</taxon>
    </lineage>
</organism>
<evidence type="ECO:0000256" key="1">
    <source>
        <dbReference type="SAM" id="MobiDB-lite"/>
    </source>
</evidence>
<feature type="transmembrane region" description="Helical" evidence="2">
    <location>
        <begin position="35"/>
        <end position="59"/>
    </location>
</feature>
<name>A0A2G9C2M3_9BURK</name>
<evidence type="ECO:0000256" key="2">
    <source>
        <dbReference type="SAM" id="Phobius"/>
    </source>
</evidence>
<evidence type="ECO:0000313" key="4">
    <source>
        <dbReference type="EMBL" id="PIM50663.1"/>
    </source>
</evidence>
<feature type="transmembrane region" description="Helical" evidence="2">
    <location>
        <begin position="161"/>
        <end position="179"/>
    </location>
</feature>
<evidence type="ECO:0000313" key="5">
    <source>
        <dbReference type="Proteomes" id="UP000231501"/>
    </source>
</evidence>
<dbReference type="Proteomes" id="UP000231501">
    <property type="component" value="Unassembled WGS sequence"/>
</dbReference>
<dbReference type="Pfam" id="PF07331">
    <property type="entry name" value="TctB"/>
    <property type="match status" value="1"/>
</dbReference>
<keyword evidence="2" id="KW-1133">Transmembrane helix</keyword>
<keyword evidence="2" id="KW-0812">Transmembrane</keyword>
<evidence type="ECO:0000259" key="3">
    <source>
        <dbReference type="Pfam" id="PF07331"/>
    </source>
</evidence>
<accession>A0A2G9C2M3</accession>
<dbReference type="InterPro" id="IPR009936">
    <property type="entry name" value="DUF1468"/>
</dbReference>
<protein>
    <submittedName>
        <fullName evidence="4">Tripartite tricarboxylate transporter TctB</fullName>
    </submittedName>
</protein>
<dbReference type="RefSeq" id="WP_099864269.1">
    <property type="nucleotide sequence ID" value="NZ_PEOG01000110.1"/>
</dbReference>
<keyword evidence="2" id="KW-0472">Membrane</keyword>
<sequence length="196" mass="19720">MSDSPSKAVAGHPSATVPGAAPVAPDVVDTTPHPLYQTLVGAGAVAVGAVMAIGAAAIPGDAGYGGVGPNALPWFVAVVLIVCGAWLVWESRTGGFRQMEPPSGAPRADWISAAWVAGAVIANAALITTIGFVLACTLCFVLAVRGLRRAEGKGHGGAPQLLIDVVTGLLIAAPVFWLFNKLLALNLPAITAGGWL</sequence>
<feature type="region of interest" description="Disordered" evidence="1">
    <location>
        <begin position="1"/>
        <end position="23"/>
    </location>
</feature>
<feature type="transmembrane region" description="Helical" evidence="2">
    <location>
        <begin position="113"/>
        <end position="141"/>
    </location>
</feature>
<gene>
    <name evidence="4" type="ORF">CS062_23820</name>
</gene>
<dbReference type="AlphaFoldDB" id="A0A2G9C2M3"/>
<dbReference type="EMBL" id="PEOG01000110">
    <property type="protein sequence ID" value="PIM50663.1"/>
    <property type="molecule type" value="Genomic_DNA"/>
</dbReference>